<evidence type="ECO:0000256" key="1">
    <source>
        <dbReference type="SAM" id="MobiDB-lite"/>
    </source>
</evidence>
<name>X6P8F8_RETFI</name>
<keyword evidence="3" id="KW-1185">Reference proteome</keyword>
<dbReference type="EMBL" id="ASPP01002526">
    <property type="protein sequence ID" value="ETO34476.1"/>
    <property type="molecule type" value="Genomic_DNA"/>
</dbReference>
<comment type="caution">
    <text evidence="2">The sequence shown here is derived from an EMBL/GenBank/DDBJ whole genome shotgun (WGS) entry which is preliminary data.</text>
</comment>
<feature type="region of interest" description="Disordered" evidence="1">
    <location>
        <begin position="19"/>
        <end position="62"/>
    </location>
</feature>
<dbReference type="Proteomes" id="UP000023152">
    <property type="component" value="Unassembled WGS sequence"/>
</dbReference>
<accession>X6P8F8</accession>
<feature type="compositionally biased region" description="Basic and acidic residues" evidence="1">
    <location>
        <begin position="19"/>
        <end position="33"/>
    </location>
</feature>
<protein>
    <submittedName>
        <fullName evidence="2">Uncharacterized protein</fullName>
    </submittedName>
</protein>
<gene>
    <name evidence="2" type="ORF">RFI_02618</name>
</gene>
<dbReference type="AlphaFoldDB" id="X6P8F8"/>
<evidence type="ECO:0000313" key="2">
    <source>
        <dbReference type="EMBL" id="ETO34476.1"/>
    </source>
</evidence>
<sequence length="185" mass="20947">MDLIVEKVSESVCSKLEDRMQVDTREKHGDKNGQIHGLETLDEEPSDNDNEKEKECDTEQNSAVANSNEILALSSQILRDVIGVKDVISSNTDQLTQLSQQHLNDALSSDENAHPKLQQSQTRNRSNESNGVQIMSSQELWNKLDQQLTVLRENISSDLNGIATQNEPTKTGASIRTPQFWWEWW</sequence>
<organism evidence="2 3">
    <name type="scientific">Reticulomyxa filosa</name>
    <dbReference type="NCBI Taxonomy" id="46433"/>
    <lineage>
        <taxon>Eukaryota</taxon>
        <taxon>Sar</taxon>
        <taxon>Rhizaria</taxon>
        <taxon>Retaria</taxon>
        <taxon>Foraminifera</taxon>
        <taxon>Monothalamids</taxon>
        <taxon>Reticulomyxidae</taxon>
        <taxon>Reticulomyxa</taxon>
    </lineage>
</organism>
<evidence type="ECO:0000313" key="3">
    <source>
        <dbReference type="Proteomes" id="UP000023152"/>
    </source>
</evidence>
<proteinExistence type="predicted"/>
<feature type="compositionally biased region" description="Polar residues" evidence="1">
    <location>
        <begin position="117"/>
        <end position="131"/>
    </location>
</feature>
<reference evidence="2 3" key="1">
    <citation type="journal article" date="2013" name="Curr. Biol.">
        <title>The Genome of the Foraminiferan Reticulomyxa filosa.</title>
        <authorList>
            <person name="Glockner G."/>
            <person name="Hulsmann N."/>
            <person name="Schleicher M."/>
            <person name="Noegel A.A."/>
            <person name="Eichinger L."/>
            <person name="Gallinger C."/>
            <person name="Pawlowski J."/>
            <person name="Sierra R."/>
            <person name="Euteneuer U."/>
            <person name="Pillet L."/>
            <person name="Moustafa A."/>
            <person name="Platzer M."/>
            <person name="Groth M."/>
            <person name="Szafranski K."/>
            <person name="Schliwa M."/>
        </authorList>
    </citation>
    <scope>NUCLEOTIDE SEQUENCE [LARGE SCALE GENOMIC DNA]</scope>
</reference>
<feature type="region of interest" description="Disordered" evidence="1">
    <location>
        <begin position="109"/>
        <end position="131"/>
    </location>
</feature>